<dbReference type="AlphaFoldDB" id="A0A1B6QJ73"/>
<reference evidence="2" key="2">
    <citation type="journal article" date="2018" name="Plant J.">
        <title>The Sorghum bicolor reference genome: improved assembly, gene annotations, a transcriptome atlas, and signatures of genome organization.</title>
        <authorList>
            <person name="McCormick R.F."/>
            <person name="Truong S.K."/>
            <person name="Sreedasyam A."/>
            <person name="Jenkins J."/>
            <person name="Shu S."/>
            <person name="Sims D."/>
            <person name="Kennedy M."/>
            <person name="Amirebrahimi M."/>
            <person name="Weers B.D."/>
            <person name="McKinley B."/>
            <person name="Mattison A."/>
            <person name="Morishige D.T."/>
            <person name="Grimwood J."/>
            <person name="Schmutz J."/>
            <person name="Mullet J.E."/>
        </authorList>
    </citation>
    <scope>NUCLEOTIDE SEQUENCE [LARGE SCALE GENOMIC DNA]</scope>
    <source>
        <strain evidence="2">cv. BTx623</strain>
    </source>
</reference>
<dbReference type="InParanoid" id="A0A1B6QJ73"/>
<dbReference type="Proteomes" id="UP000000768">
    <property type="component" value="Chromosome 1"/>
</dbReference>
<accession>A0A1B6QJ73</accession>
<keyword evidence="2" id="KW-1185">Reference proteome</keyword>
<sequence length="107" mass="11876">MVGPARCRRGWSGVQAFPVGLHPASSSTHAATAGGRRPGLPNRTHCLCCYLMDRCQRFGFEERGDAYLGHASHTTQNRSLVCAVCWTAFLTHKAIWRRHFGFACRNA</sequence>
<dbReference type="EMBL" id="CM000760">
    <property type="protein sequence ID" value="KXG37971.1"/>
    <property type="molecule type" value="Genomic_DNA"/>
</dbReference>
<name>A0A1B6QJ73_SORBI</name>
<evidence type="ECO:0000313" key="2">
    <source>
        <dbReference type="Proteomes" id="UP000000768"/>
    </source>
</evidence>
<gene>
    <name evidence="1" type="ORF">SORBI_3001G160300</name>
</gene>
<organism evidence="1 2">
    <name type="scientific">Sorghum bicolor</name>
    <name type="common">Sorghum</name>
    <name type="synonym">Sorghum vulgare</name>
    <dbReference type="NCBI Taxonomy" id="4558"/>
    <lineage>
        <taxon>Eukaryota</taxon>
        <taxon>Viridiplantae</taxon>
        <taxon>Streptophyta</taxon>
        <taxon>Embryophyta</taxon>
        <taxon>Tracheophyta</taxon>
        <taxon>Spermatophyta</taxon>
        <taxon>Magnoliopsida</taxon>
        <taxon>Liliopsida</taxon>
        <taxon>Poales</taxon>
        <taxon>Poaceae</taxon>
        <taxon>PACMAD clade</taxon>
        <taxon>Panicoideae</taxon>
        <taxon>Andropogonodae</taxon>
        <taxon>Andropogoneae</taxon>
        <taxon>Sorghinae</taxon>
        <taxon>Sorghum</taxon>
    </lineage>
</organism>
<proteinExistence type="predicted"/>
<evidence type="ECO:0000313" key="1">
    <source>
        <dbReference type="EMBL" id="KXG37971.1"/>
    </source>
</evidence>
<dbReference type="Gramene" id="KXG37971">
    <property type="protein sequence ID" value="KXG37971"/>
    <property type="gene ID" value="SORBI_3001G160300"/>
</dbReference>
<protein>
    <submittedName>
        <fullName evidence="1">Uncharacterized protein</fullName>
    </submittedName>
</protein>
<reference evidence="1 2" key="1">
    <citation type="journal article" date="2009" name="Nature">
        <title>The Sorghum bicolor genome and the diversification of grasses.</title>
        <authorList>
            <person name="Paterson A.H."/>
            <person name="Bowers J.E."/>
            <person name="Bruggmann R."/>
            <person name="Dubchak I."/>
            <person name="Grimwood J."/>
            <person name="Gundlach H."/>
            <person name="Haberer G."/>
            <person name="Hellsten U."/>
            <person name="Mitros T."/>
            <person name="Poliakov A."/>
            <person name="Schmutz J."/>
            <person name="Spannagl M."/>
            <person name="Tang H."/>
            <person name="Wang X."/>
            <person name="Wicker T."/>
            <person name="Bharti A.K."/>
            <person name="Chapman J."/>
            <person name="Feltus F.A."/>
            <person name="Gowik U."/>
            <person name="Grigoriev I.V."/>
            <person name="Lyons E."/>
            <person name="Maher C.A."/>
            <person name="Martis M."/>
            <person name="Narechania A."/>
            <person name="Otillar R.P."/>
            <person name="Penning B.W."/>
            <person name="Salamov A.A."/>
            <person name="Wang Y."/>
            <person name="Zhang L."/>
            <person name="Carpita N.C."/>
            <person name="Freeling M."/>
            <person name="Gingle A.R."/>
            <person name="Hash C.T."/>
            <person name="Keller B."/>
            <person name="Klein P."/>
            <person name="Kresovich S."/>
            <person name="McCann M.C."/>
            <person name="Ming R."/>
            <person name="Peterson D.G."/>
            <person name="Mehboob-ur-Rahman"/>
            <person name="Ware D."/>
            <person name="Westhoff P."/>
            <person name="Mayer K.F."/>
            <person name="Messing J."/>
            <person name="Rokhsar D.S."/>
        </authorList>
    </citation>
    <scope>NUCLEOTIDE SEQUENCE [LARGE SCALE GENOMIC DNA]</scope>
    <source>
        <strain evidence="2">cv. BTx623</strain>
    </source>
</reference>